<dbReference type="Pfam" id="PF00749">
    <property type="entry name" value="tRNA-synt_1c"/>
    <property type="match status" value="1"/>
</dbReference>
<evidence type="ECO:0000256" key="2">
    <source>
        <dbReference type="ARBA" id="ARBA00022723"/>
    </source>
</evidence>
<keyword evidence="5 7" id="KW-0067">ATP-binding</keyword>
<evidence type="ECO:0000313" key="9">
    <source>
        <dbReference type="EMBL" id="UYQ72748.1"/>
    </source>
</evidence>
<dbReference type="RefSeq" id="WP_264226354.1">
    <property type="nucleotide sequence ID" value="NZ_CP107716.1"/>
</dbReference>
<dbReference type="NCBIfam" id="NF004315">
    <property type="entry name" value="PRK05710.1-4"/>
    <property type="match status" value="1"/>
</dbReference>
<keyword evidence="2" id="KW-0479">Metal-binding</keyword>
<dbReference type="EC" id="6.1.1.-" evidence="9"/>
<dbReference type="InterPro" id="IPR001412">
    <property type="entry name" value="aa-tRNA-synth_I_CS"/>
</dbReference>
<comment type="similarity">
    <text evidence="7">Belongs to the class-I aminoacyl-tRNA synthetase family.</text>
</comment>
<dbReference type="PANTHER" id="PTHR43311:SF1">
    <property type="entry name" value="GLUTAMYL-Q TRNA(ASP) SYNTHETASE"/>
    <property type="match status" value="1"/>
</dbReference>
<evidence type="ECO:0000256" key="3">
    <source>
        <dbReference type="ARBA" id="ARBA00022741"/>
    </source>
</evidence>
<name>A0ABY6IQ64_9HYPH</name>
<evidence type="ECO:0000256" key="6">
    <source>
        <dbReference type="ARBA" id="ARBA00023146"/>
    </source>
</evidence>
<dbReference type="Proteomes" id="UP001163882">
    <property type="component" value="Chromosome"/>
</dbReference>
<dbReference type="EMBL" id="CP107716">
    <property type="protein sequence ID" value="UYQ72748.1"/>
    <property type="molecule type" value="Genomic_DNA"/>
</dbReference>
<gene>
    <name evidence="9" type="primary">gluQRS</name>
    <name evidence="9" type="ORF">OF122_02930</name>
</gene>
<evidence type="ECO:0000256" key="5">
    <source>
        <dbReference type="ARBA" id="ARBA00022840"/>
    </source>
</evidence>
<keyword evidence="10" id="KW-1185">Reference proteome</keyword>
<organism evidence="9 10">
    <name type="scientific">Pelagibacterium flavum</name>
    <dbReference type="NCBI Taxonomy" id="2984530"/>
    <lineage>
        <taxon>Bacteria</taxon>
        <taxon>Pseudomonadati</taxon>
        <taxon>Pseudomonadota</taxon>
        <taxon>Alphaproteobacteria</taxon>
        <taxon>Hyphomicrobiales</taxon>
        <taxon>Devosiaceae</taxon>
        <taxon>Pelagibacterium</taxon>
    </lineage>
</organism>
<dbReference type="InterPro" id="IPR020058">
    <property type="entry name" value="Glu/Gln-tRNA-synth_Ib_cat-dom"/>
</dbReference>
<dbReference type="PROSITE" id="PS00178">
    <property type="entry name" value="AA_TRNA_LIGASE_I"/>
    <property type="match status" value="1"/>
</dbReference>
<dbReference type="PRINTS" id="PR00987">
    <property type="entry name" value="TRNASYNTHGLU"/>
</dbReference>
<keyword evidence="1 7" id="KW-0436">Ligase</keyword>
<dbReference type="GO" id="GO:0016874">
    <property type="term" value="F:ligase activity"/>
    <property type="evidence" value="ECO:0007669"/>
    <property type="project" value="UniProtKB-KW"/>
</dbReference>
<reference evidence="9" key="1">
    <citation type="submission" date="2022-10" db="EMBL/GenBank/DDBJ databases">
        <title>YIM 151497 complete genome.</title>
        <authorList>
            <person name="Chen X."/>
        </authorList>
    </citation>
    <scope>NUCLEOTIDE SEQUENCE</scope>
    <source>
        <strain evidence="9">YIM 151497</strain>
    </source>
</reference>
<sequence length="285" mass="31640">MSFPSQRIFRFAPSPNGRLHLGHAYSALYTDHWARALGGAFVLRIEDIDTVRCRPEFVEAVFKDLQWLGLEWPEPVRVQSAHFDDYRVAADALRSKGLLYPCFCTRAEIRAAADGRTDPDGAPIYPGTCRHLPGAERLEKLEAGVPVQWRLDVGRALDGKGELSIREAMPDPASEVVKRRAEPERWGDVVIVRKDTPTSYHLSVVVDDAIQGITHVTRGMDLYASTDIHVLLQVLLDLPSPVYTHHPLIVGEDAEKLSKSRGSESLAGLRALGIAPGEIRAQFTF</sequence>
<dbReference type="PANTHER" id="PTHR43311">
    <property type="entry name" value="GLUTAMATE--TRNA LIGASE"/>
    <property type="match status" value="1"/>
</dbReference>
<dbReference type="Gene3D" id="3.40.50.620">
    <property type="entry name" value="HUPs"/>
    <property type="match status" value="1"/>
</dbReference>
<keyword evidence="6 7" id="KW-0030">Aminoacyl-tRNA synthetase</keyword>
<keyword evidence="3 7" id="KW-0547">Nucleotide-binding</keyword>
<evidence type="ECO:0000259" key="8">
    <source>
        <dbReference type="Pfam" id="PF00749"/>
    </source>
</evidence>
<keyword evidence="7" id="KW-0648">Protein biosynthesis</keyword>
<dbReference type="SUPFAM" id="SSF52374">
    <property type="entry name" value="Nucleotidylyl transferase"/>
    <property type="match status" value="1"/>
</dbReference>
<protein>
    <submittedName>
        <fullName evidence="9">tRNA glutamyl-Q(34) synthetase GluQRS</fullName>
        <ecNumber evidence="9">6.1.1.-</ecNumber>
    </submittedName>
</protein>
<evidence type="ECO:0000313" key="10">
    <source>
        <dbReference type="Proteomes" id="UP001163882"/>
    </source>
</evidence>
<evidence type="ECO:0000256" key="4">
    <source>
        <dbReference type="ARBA" id="ARBA00022833"/>
    </source>
</evidence>
<dbReference type="InterPro" id="IPR014729">
    <property type="entry name" value="Rossmann-like_a/b/a_fold"/>
</dbReference>
<accession>A0ABY6IQ64</accession>
<dbReference type="InterPro" id="IPR049940">
    <property type="entry name" value="GluQ/Sye"/>
</dbReference>
<dbReference type="InterPro" id="IPR000924">
    <property type="entry name" value="Glu/Gln-tRNA-synth"/>
</dbReference>
<feature type="domain" description="Glutamyl/glutaminyl-tRNA synthetase class Ib catalytic" evidence="8">
    <location>
        <begin position="10"/>
        <end position="263"/>
    </location>
</feature>
<keyword evidence="4" id="KW-0862">Zinc</keyword>
<evidence type="ECO:0000256" key="7">
    <source>
        <dbReference type="RuleBase" id="RU363037"/>
    </source>
</evidence>
<evidence type="ECO:0000256" key="1">
    <source>
        <dbReference type="ARBA" id="ARBA00022598"/>
    </source>
</evidence>
<proteinExistence type="inferred from homology"/>